<evidence type="ECO:0000313" key="4">
    <source>
        <dbReference type="Proteomes" id="UP000035642"/>
    </source>
</evidence>
<evidence type="ECO:0000259" key="3">
    <source>
        <dbReference type="SMART" id="SM00093"/>
    </source>
</evidence>
<dbReference type="WBParaSite" id="ACAC_0000993401-mRNA-1">
    <property type="protein sequence ID" value="ACAC_0000993401-mRNA-1"/>
    <property type="gene ID" value="ACAC_0000993401"/>
</dbReference>
<dbReference type="Pfam" id="PF00079">
    <property type="entry name" value="Serpin"/>
    <property type="match status" value="1"/>
</dbReference>
<dbReference type="InterPro" id="IPR042178">
    <property type="entry name" value="Serpin_sf_1"/>
</dbReference>
<dbReference type="InterPro" id="IPR036186">
    <property type="entry name" value="Serpin_sf"/>
</dbReference>
<organism evidence="4 5">
    <name type="scientific">Angiostrongylus cantonensis</name>
    <name type="common">Rat lungworm</name>
    <dbReference type="NCBI Taxonomy" id="6313"/>
    <lineage>
        <taxon>Eukaryota</taxon>
        <taxon>Metazoa</taxon>
        <taxon>Ecdysozoa</taxon>
        <taxon>Nematoda</taxon>
        <taxon>Chromadorea</taxon>
        <taxon>Rhabditida</taxon>
        <taxon>Rhabditina</taxon>
        <taxon>Rhabditomorpha</taxon>
        <taxon>Strongyloidea</taxon>
        <taxon>Metastrongylidae</taxon>
        <taxon>Angiostrongylus</taxon>
    </lineage>
</organism>
<dbReference type="InterPro" id="IPR000215">
    <property type="entry name" value="Serpin_fam"/>
</dbReference>
<protein>
    <submittedName>
        <fullName evidence="5">SERPIN domain-containing protein</fullName>
    </submittedName>
</protein>
<dbReference type="InterPro" id="IPR023796">
    <property type="entry name" value="Serpin_dom"/>
</dbReference>
<dbReference type="Proteomes" id="UP000035642">
    <property type="component" value="Unassembled WGS sequence"/>
</dbReference>
<name>A0A158PAS3_ANGCA</name>
<comment type="similarity">
    <text evidence="1 2">Belongs to the serpin family.</text>
</comment>
<dbReference type="AlphaFoldDB" id="A0A158PAS3"/>
<dbReference type="PANTHER" id="PTHR11461:SF211">
    <property type="entry name" value="GH10112P-RELATED"/>
    <property type="match status" value="1"/>
</dbReference>
<dbReference type="SMART" id="SM00093">
    <property type="entry name" value="SERPIN"/>
    <property type="match status" value="1"/>
</dbReference>
<feature type="domain" description="Serpin" evidence="3">
    <location>
        <begin position="11"/>
        <end position="356"/>
    </location>
</feature>
<dbReference type="PROSITE" id="PS00284">
    <property type="entry name" value="SERPIN"/>
    <property type="match status" value="1"/>
</dbReference>
<evidence type="ECO:0000256" key="1">
    <source>
        <dbReference type="ARBA" id="ARBA00009500"/>
    </source>
</evidence>
<keyword evidence="4" id="KW-1185">Reference proteome</keyword>
<evidence type="ECO:0000313" key="5">
    <source>
        <dbReference type="WBParaSite" id="ACAC_0000993401-mRNA-1"/>
    </source>
</evidence>
<dbReference type="Gene3D" id="2.30.39.10">
    <property type="entry name" value="Alpha-1-antitrypsin, domain 1"/>
    <property type="match status" value="1"/>
</dbReference>
<dbReference type="STRING" id="6313.A0A158PAS3"/>
<dbReference type="PANTHER" id="PTHR11461">
    <property type="entry name" value="SERINE PROTEASE INHIBITOR, SERPIN"/>
    <property type="match status" value="1"/>
</dbReference>
<dbReference type="InterPro" id="IPR023795">
    <property type="entry name" value="Serpin_CS"/>
</dbReference>
<dbReference type="SUPFAM" id="SSF56574">
    <property type="entry name" value="Serpins"/>
    <property type="match status" value="1"/>
</dbReference>
<reference evidence="5" key="2">
    <citation type="submission" date="2016-04" db="UniProtKB">
        <authorList>
            <consortium name="WormBaseParasite"/>
        </authorList>
    </citation>
    <scope>IDENTIFICATION</scope>
</reference>
<dbReference type="InterPro" id="IPR042185">
    <property type="entry name" value="Serpin_sf_2"/>
</dbReference>
<reference evidence="4" key="1">
    <citation type="submission" date="2012-09" db="EMBL/GenBank/DDBJ databases">
        <authorList>
            <person name="Martin A.A."/>
        </authorList>
    </citation>
    <scope>NUCLEOTIDE SEQUENCE</scope>
</reference>
<proteinExistence type="inferred from homology"/>
<accession>A0A158PAS3</accession>
<dbReference type="Gene3D" id="3.30.497.10">
    <property type="entry name" value="Antithrombin, subunit I, domain 2"/>
    <property type="match status" value="1"/>
</dbReference>
<dbReference type="GO" id="GO:0004867">
    <property type="term" value="F:serine-type endopeptidase inhibitor activity"/>
    <property type="evidence" value="ECO:0007669"/>
    <property type="project" value="InterPro"/>
</dbReference>
<evidence type="ECO:0000256" key="2">
    <source>
        <dbReference type="RuleBase" id="RU000411"/>
    </source>
</evidence>
<sequence>MFLTAETDFGLAMLRQLPLNASAVVSPISVIFSLAMLQAGARGKTKAEIDELIAKGALDDSITHYLSNLSSEILNATDGVQTRIANGFFLNEQFDIKKDYKEKIINEYHAKVEALDFHKTEKTIKTINDFVNETTNGKLHYLVNADAVKDAFSLVINAIYFTAEWLMKFYKSSNSKALFYSAQASTREIEFMNDFEVHRQYAEDDEVEVLSLPYKDVSYAFNIILPKKRFGFGSARSKLDGARIQKLLSQLKETYVTIETDFKLKDALMNMGVTEVFSDSADLSRIASDPPLKVSEAAHKAIIEVDEEGTTAAAATLFKIIPMMAIMERPKLFVADHPFIFLLTKNNNPLFIGQFV</sequence>
<dbReference type="GO" id="GO:0005615">
    <property type="term" value="C:extracellular space"/>
    <property type="evidence" value="ECO:0007669"/>
    <property type="project" value="InterPro"/>
</dbReference>